<dbReference type="AlphaFoldDB" id="A0A6A6RLZ2"/>
<evidence type="ECO:0000313" key="1">
    <source>
        <dbReference type="EMBL" id="KAF2635098.1"/>
    </source>
</evidence>
<dbReference type="Proteomes" id="UP000799753">
    <property type="component" value="Unassembled WGS sequence"/>
</dbReference>
<evidence type="ECO:0000313" key="2">
    <source>
        <dbReference type="Proteomes" id="UP000799753"/>
    </source>
</evidence>
<accession>A0A6A6RLZ2</accession>
<protein>
    <submittedName>
        <fullName evidence="1">Uncharacterized protein</fullName>
    </submittedName>
</protein>
<organism evidence="1 2">
    <name type="scientific">Massarina eburnea CBS 473.64</name>
    <dbReference type="NCBI Taxonomy" id="1395130"/>
    <lineage>
        <taxon>Eukaryota</taxon>
        <taxon>Fungi</taxon>
        <taxon>Dikarya</taxon>
        <taxon>Ascomycota</taxon>
        <taxon>Pezizomycotina</taxon>
        <taxon>Dothideomycetes</taxon>
        <taxon>Pleosporomycetidae</taxon>
        <taxon>Pleosporales</taxon>
        <taxon>Massarineae</taxon>
        <taxon>Massarinaceae</taxon>
        <taxon>Massarina</taxon>
    </lineage>
</organism>
<name>A0A6A6RLZ2_9PLEO</name>
<keyword evidence="2" id="KW-1185">Reference proteome</keyword>
<sequence>MRTYTHDPSDVLKFCRTEDLAFIVRIGKKDPRVRLARLGKSHAQYRCVSTSFPTVDVVLVTFTATSLNLASLFVLWVEIQHVDIPFYDCDGSGARTRYSEWGLVPCAYLGGRNIR</sequence>
<gene>
    <name evidence="1" type="ORF">P280DRAFT_198964</name>
</gene>
<reference evidence="1" key="1">
    <citation type="journal article" date="2020" name="Stud. Mycol.">
        <title>101 Dothideomycetes genomes: a test case for predicting lifestyles and emergence of pathogens.</title>
        <authorList>
            <person name="Haridas S."/>
            <person name="Albert R."/>
            <person name="Binder M."/>
            <person name="Bloem J."/>
            <person name="Labutti K."/>
            <person name="Salamov A."/>
            <person name="Andreopoulos B."/>
            <person name="Baker S."/>
            <person name="Barry K."/>
            <person name="Bills G."/>
            <person name="Bluhm B."/>
            <person name="Cannon C."/>
            <person name="Castanera R."/>
            <person name="Culley D."/>
            <person name="Daum C."/>
            <person name="Ezra D."/>
            <person name="Gonzalez J."/>
            <person name="Henrissat B."/>
            <person name="Kuo A."/>
            <person name="Liang C."/>
            <person name="Lipzen A."/>
            <person name="Lutzoni F."/>
            <person name="Magnuson J."/>
            <person name="Mondo S."/>
            <person name="Nolan M."/>
            <person name="Ohm R."/>
            <person name="Pangilinan J."/>
            <person name="Park H.-J."/>
            <person name="Ramirez L."/>
            <person name="Alfaro M."/>
            <person name="Sun H."/>
            <person name="Tritt A."/>
            <person name="Yoshinaga Y."/>
            <person name="Zwiers L.-H."/>
            <person name="Turgeon B."/>
            <person name="Goodwin S."/>
            <person name="Spatafora J."/>
            <person name="Crous P."/>
            <person name="Grigoriev I."/>
        </authorList>
    </citation>
    <scope>NUCLEOTIDE SEQUENCE</scope>
    <source>
        <strain evidence="1">CBS 473.64</strain>
    </source>
</reference>
<dbReference type="EMBL" id="MU006810">
    <property type="protein sequence ID" value="KAF2635098.1"/>
    <property type="molecule type" value="Genomic_DNA"/>
</dbReference>
<proteinExistence type="predicted"/>